<proteinExistence type="inferred from homology"/>
<dbReference type="GO" id="GO:0019265">
    <property type="term" value="P:glycine biosynthetic process, by transamination of glyoxylate"/>
    <property type="evidence" value="ECO:0007669"/>
    <property type="project" value="TreeGrafter"/>
</dbReference>
<protein>
    <submittedName>
        <fullName evidence="10">Alanine--glyoxylate aminotransferase family protein</fullName>
    </submittedName>
</protein>
<dbReference type="Pfam" id="PF00266">
    <property type="entry name" value="Aminotran_5"/>
    <property type="match status" value="1"/>
</dbReference>
<evidence type="ECO:0000256" key="2">
    <source>
        <dbReference type="ARBA" id="ARBA00009236"/>
    </source>
</evidence>
<evidence type="ECO:0000256" key="6">
    <source>
        <dbReference type="RuleBase" id="RU004075"/>
    </source>
</evidence>
<dbReference type="PANTHER" id="PTHR21152">
    <property type="entry name" value="AMINOTRANSFERASE CLASS V"/>
    <property type="match status" value="1"/>
</dbReference>
<evidence type="ECO:0000256" key="1">
    <source>
        <dbReference type="ARBA" id="ARBA00001933"/>
    </source>
</evidence>
<evidence type="ECO:0000256" key="4">
    <source>
        <dbReference type="PIRSR" id="PIRSR000524-1"/>
    </source>
</evidence>
<reference evidence="10" key="1">
    <citation type="journal article" date="2020" name="mSystems">
        <title>Genome- and Community-Level Interaction Insights into Carbon Utilization and Element Cycling Functions of Hydrothermarchaeota in Hydrothermal Sediment.</title>
        <authorList>
            <person name="Zhou Z."/>
            <person name="Liu Y."/>
            <person name="Xu W."/>
            <person name="Pan J."/>
            <person name="Luo Z.H."/>
            <person name="Li M."/>
        </authorList>
    </citation>
    <scope>NUCLEOTIDE SEQUENCE [LARGE SCALE GENOMIC DNA]</scope>
    <source>
        <strain evidence="9">SpSt-265</strain>
        <strain evidence="10">SpSt-465</strain>
    </source>
</reference>
<comment type="cofactor">
    <cofactor evidence="1 5 7">
        <name>pyridoxal 5'-phosphate</name>
        <dbReference type="ChEBI" id="CHEBI:597326"/>
    </cofactor>
</comment>
<dbReference type="InterPro" id="IPR015424">
    <property type="entry name" value="PyrdxlP-dep_Trfase"/>
</dbReference>
<dbReference type="EMBL" id="DSTU01000002">
    <property type="protein sequence ID" value="HFJ53279.1"/>
    <property type="molecule type" value="Genomic_DNA"/>
</dbReference>
<feature type="binding site" evidence="4">
    <location>
        <position position="332"/>
    </location>
    <ligand>
        <name>substrate</name>
    </ligand>
</feature>
<evidence type="ECO:0000313" key="10">
    <source>
        <dbReference type="EMBL" id="HFJ53279.1"/>
    </source>
</evidence>
<sequence length="357" mass="40457">MTHKKLFVPGPTEVREEILKAQAQWMIGHRSKEFGDLNHRCIEKTRQILKTKNYVFWWTASGTGLMEGAIRNVVRKKVLHTINGAFSDRWFKISQACGKEPGAVRVEWGKAVRPELVDAELAKGGYEAVTITQNETSTGVRAPIEELATMIREKYPDVLILVDAVSSLMGDWFDIDRLGLDVVVASSQKCVALPPGLAVAIVSPRAMEKCRTIPDRGYYFDYEAMLKRYEKDHQTPTTPAISLFWALDKELDYILAEGMEKRYQRHLEMAKFTREWAKKYFAVFPEPGYESVTLTTVTNTRGISVKDLNTALGERGMQISNGYGDLKEKTFRIAHMGDLTLNDMQEVTQAIVDILKL</sequence>
<feature type="modified residue" description="N6-(pyridoxal phosphate)lysine" evidence="5">
    <location>
        <position position="189"/>
    </location>
</feature>
<comment type="similarity">
    <text evidence="2 6">Belongs to the class-V pyridoxal-phosphate-dependent aminotransferase family.</text>
</comment>
<name>A0A7C3IX49_UNCW3</name>
<evidence type="ECO:0000256" key="3">
    <source>
        <dbReference type="ARBA" id="ARBA00022898"/>
    </source>
</evidence>
<dbReference type="InterPro" id="IPR020578">
    <property type="entry name" value="Aminotrans_V_PyrdxlP_BS"/>
</dbReference>
<dbReference type="GO" id="GO:0008453">
    <property type="term" value="F:alanine-glyoxylate transaminase activity"/>
    <property type="evidence" value="ECO:0007669"/>
    <property type="project" value="TreeGrafter"/>
</dbReference>
<dbReference type="Gene3D" id="3.40.640.10">
    <property type="entry name" value="Type I PLP-dependent aspartate aminotransferase-like (Major domain)"/>
    <property type="match status" value="1"/>
</dbReference>
<dbReference type="PIRSF" id="PIRSF000524">
    <property type="entry name" value="SPT"/>
    <property type="match status" value="1"/>
</dbReference>
<dbReference type="GO" id="GO:0004760">
    <property type="term" value="F:L-serine-pyruvate transaminase activity"/>
    <property type="evidence" value="ECO:0007669"/>
    <property type="project" value="TreeGrafter"/>
</dbReference>
<gene>
    <name evidence="9" type="ORF">ENP94_05340</name>
    <name evidence="10" type="ORF">ENS16_01115</name>
</gene>
<dbReference type="AlphaFoldDB" id="A0A7C3IX49"/>
<keyword evidence="3 5" id="KW-0663">Pyridoxal phosphate</keyword>
<organism evidence="10">
    <name type="scientific">candidate division WOR-3 bacterium</name>
    <dbReference type="NCBI Taxonomy" id="2052148"/>
    <lineage>
        <taxon>Bacteria</taxon>
        <taxon>Bacteria division WOR-3</taxon>
    </lineage>
</organism>
<evidence type="ECO:0000313" key="9">
    <source>
        <dbReference type="EMBL" id="HEA87418.1"/>
    </source>
</evidence>
<dbReference type="InterPro" id="IPR000192">
    <property type="entry name" value="Aminotrans_V_dom"/>
</dbReference>
<dbReference type="PROSITE" id="PS00595">
    <property type="entry name" value="AA_TRANSFER_CLASS_5"/>
    <property type="match status" value="1"/>
</dbReference>
<keyword evidence="10" id="KW-0808">Transferase</keyword>
<feature type="domain" description="Aminotransferase class V" evidence="8">
    <location>
        <begin position="21"/>
        <end position="322"/>
    </location>
</feature>
<dbReference type="InterPro" id="IPR015422">
    <property type="entry name" value="PyrdxlP-dep_Trfase_small"/>
</dbReference>
<dbReference type="InterPro" id="IPR015421">
    <property type="entry name" value="PyrdxlP-dep_Trfase_major"/>
</dbReference>
<comment type="caution">
    <text evidence="10">The sequence shown here is derived from an EMBL/GenBank/DDBJ whole genome shotgun (WGS) entry which is preliminary data.</text>
</comment>
<evidence type="ECO:0000256" key="7">
    <source>
        <dbReference type="RuleBase" id="RU004504"/>
    </source>
</evidence>
<dbReference type="InterPro" id="IPR024169">
    <property type="entry name" value="SP_NH2Trfase/AEP_transaminase"/>
</dbReference>
<evidence type="ECO:0000259" key="8">
    <source>
        <dbReference type="Pfam" id="PF00266"/>
    </source>
</evidence>
<dbReference type="PANTHER" id="PTHR21152:SF40">
    <property type="entry name" value="ALANINE--GLYOXYLATE AMINOTRANSFERASE"/>
    <property type="match status" value="1"/>
</dbReference>
<keyword evidence="10" id="KW-0032">Aminotransferase</keyword>
<dbReference type="EMBL" id="DSLG01000006">
    <property type="protein sequence ID" value="HEA87418.1"/>
    <property type="molecule type" value="Genomic_DNA"/>
</dbReference>
<evidence type="ECO:0000256" key="5">
    <source>
        <dbReference type="PIRSR" id="PIRSR000524-50"/>
    </source>
</evidence>
<dbReference type="Gene3D" id="3.90.1150.10">
    <property type="entry name" value="Aspartate Aminotransferase, domain 1"/>
    <property type="match status" value="1"/>
</dbReference>
<accession>A0A7C3IX49</accession>
<dbReference type="SUPFAM" id="SSF53383">
    <property type="entry name" value="PLP-dependent transferases"/>
    <property type="match status" value="1"/>
</dbReference>